<evidence type="ECO:0000256" key="2">
    <source>
        <dbReference type="SAM" id="Coils"/>
    </source>
</evidence>
<feature type="domain" description="Multidrug resistance protein MdtA-like C-terminal permuted SH3" evidence="4">
    <location>
        <begin position="294"/>
        <end position="344"/>
    </location>
</feature>
<dbReference type="InterPro" id="IPR058647">
    <property type="entry name" value="BSH_CzcB-like"/>
</dbReference>
<dbReference type="Pfam" id="PF25954">
    <property type="entry name" value="Beta-barrel_RND_2"/>
    <property type="match status" value="1"/>
</dbReference>
<evidence type="ECO:0000259" key="5">
    <source>
        <dbReference type="Pfam" id="PF25973"/>
    </source>
</evidence>
<evidence type="ECO:0000313" key="6">
    <source>
        <dbReference type="EMBL" id="KKE81693.1"/>
    </source>
</evidence>
<dbReference type="PATRIC" id="fig|1129367.4.peg.4471"/>
<dbReference type="Pfam" id="PF25967">
    <property type="entry name" value="RND-MFP_C"/>
    <property type="match status" value="1"/>
</dbReference>
<organism evidence="6 7">
    <name type="scientific">Pseudoalteromonas luteoviolacea S4054</name>
    <dbReference type="NCBI Taxonomy" id="1129367"/>
    <lineage>
        <taxon>Bacteria</taxon>
        <taxon>Pseudomonadati</taxon>
        <taxon>Pseudomonadota</taxon>
        <taxon>Gammaproteobacteria</taxon>
        <taxon>Alteromonadales</taxon>
        <taxon>Pseudoalteromonadaceae</taxon>
        <taxon>Pseudoalteromonas</taxon>
    </lineage>
</organism>
<name>A0A0F6A6E8_9GAMM</name>
<evidence type="ECO:0000313" key="7">
    <source>
        <dbReference type="Proteomes" id="UP000033434"/>
    </source>
</evidence>
<feature type="domain" description="CusB-like beta-barrel" evidence="3">
    <location>
        <begin position="220"/>
        <end position="287"/>
    </location>
</feature>
<protein>
    <submittedName>
        <fullName evidence="6">Uncharacterized protein</fullName>
    </submittedName>
</protein>
<dbReference type="Pfam" id="PF25973">
    <property type="entry name" value="BSH_CzcB"/>
    <property type="match status" value="1"/>
</dbReference>
<dbReference type="Gene3D" id="2.40.30.170">
    <property type="match status" value="1"/>
</dbReference>
<proteinExistence type="inferred from homology"/>
<comment type="similarity">
    <text evidence="1">Belongs to the membrane fusion protein (MFP) (TC 8.A.1) family.</text>
</comment>
<dbReference type="GO" id="GO:0015562">
    <property type="term" value="F:efflux transmembrane transporter activity"/>
    <property type="evidence" value="ECO:0007669"/>
    <property type="project" value="TreeGrafter"/>
</dbReference>
<dbReference type="AlphaFoldDB" id="A0A0F6A6E8"/>
<dbReference type="EMBL" id="AUXW01000180">
    <property type="protein sequence ID" value="KKE81693.1"/>
    <property type="molecule type" value="Genomic_DNA"/>
</dbReference>
<dbReference type="RefSeq" id="WP_063881462.1">
    <property type="nucleotide sequence ID" value="NZ_AUXW01000180.1"/>
</dbReference>
<dbReference type="Gene3D" id="2.40.420.20">
    <property type="match status" value="1"/>
</dbReference>
<dbReference type="InterPro" id="IPR058792">
    <property type="entry name" value="Beta-barrel_RND_2"/>
</dbReference>
<feature type="domain" description="CzcB-like barrel-sandwich hybrid" evidence="5">
    <location>
        <begin position="72"/>
        <end position="204"/>
    </location>
</feature>
<dbReference type="Proteomes" id="UP000033434">
    <property type="component" value="Unassembled WGS sequence"/>
</dbReference>
<accession>A0A0F6A6E8</accession>
<dbReference type="GO" id="GO:1990281">
    <property type="term" value="C:efflux pump complex"/>
    <property type="evidence" value="ECO:0007669"/>
    <property type="project" value="TreeGrafter"/>
</dbReference>
<dbReference type="PANTHER" id="PTHR30469:SF15">
    <property type="entry name" value="HLYD FAMILY OF SECRETION PROTEINS"/>
    <property type="match status" value="1"/>
</dbReference>
<dbReference type="Gene3D" id="1.10.287.470">
    <property type="entry name" value="Helix hairpin bin"/>
    <property type="match status" value="1"/>
</dbReference>
<feature type="coiled-coil region" evidence="2">
    <location>
        <begin position="110"/>
        <end position="175"/>
    </location>
</feature>
<evidence type="ECO:0000256" key="1">
    <source>
        <dbReference type="ARBA" id="ARBA00009477"/>
    </source>
</evidence>
<reference evidence="6 7" key="1">
    <citation type="journal article" date="2015" name="BMC Genomics">
        <title>Genome mining reveals unlocked bioactive potential of marine Gram-negative bacteria.</title>
        <authorList>
            <person name="Machado H."/>
            <person name="Sonnenschein E.C."/>
            <person name="Melchiorsen J."/>
            <person name="Gram L."/>
        </authorList>
    </citation>
    <scope>NUCLEOTIDE SEQUENCE [LARGE SCALE GENOMIC DNA]</scope>
    <source>
        <strain evidence="6 7">S4054</strain>
    </source>
</reference>
<dbReference type="NCBIfam" id="TIGR01730">
    <property type="entry name" value="RND_mfp"/>
    <property type="match status" value="1"/>
</dbReference>
<keyword evidence="2" id="KW-0175">Coiled coil</keyword>
<dbReference type="InterPro" id="IPR006143">
    <property type="entry name" value="RND_pump_MFP"/>
</dbReference>
<dbReference type="PANTHER" id="PTHR30469">
    <property type="entry name" value="MULTIDRUG RESISTANCE PROTEIN MDTA"/>
    <property type="match status" value="1"/>
</dbReference>
<evidence type="ECO:0000259" key="3">
    <source>
        <dbReference type="Pfam" id="PF25954"/>
    </source>
</evidence>
<dbReference type="InterPro" id="IPR058627">
    <property type="entry name" value="MdtA-like_C"/>
</dbReference>
<dbReference type="Gene3D" id="2.40.50.100">
    <property type="match status" value="1"/>
</dbReference>
<evidence type="ECO:0000259" key="4">
    <source>
        <dbReference type="Pfam" id="PF25967"/>
    </source>
</evidence>
<dbReference type="SUPFAM" id="SSF111369">
    <property type="entry name" value="HlyD-like secretion proteins"/>
    <property type="match status" value="1"/>
</dbReference>
<gene>
    <name evidence="6" type="ORF">N479_21510</name>
</gene>
<sequence length="352" mass="37796">MRLTTRHWGVMAASIALGGLLGAFSGLFNTQLEPQLRTQSADYSGEQYLVTTTEVTPEDFVSASLVAKENTLVSSRVLAQLHTLEVRAGQLVKKGQLLATLEDTQLRASMEEIRAQSRANEAQLSQAQKQLSRSEALLSKGLVANNQMDEWQSKVDELKARRAALTEQLSGAQAALNYTRLHAPLSGVVVERLQEPGSMLSPGVPIVEIFNPASLQVSGAVRSSLAGQFKVGDTLQVALKALSTTVMGTISEIVPVADSLARQFEIKLDIVPPKGSKPGMYAQISLPSTPIKRVVIPQQYVKRTGQLTMVYVVEQGIKQRRLVRLGQALGEDVVVVSGLAAGEVLAIASTSS</sequence>
<comment type="caution">
    <text evidence="6">The sequence shown here is derived from an EMBL/GenBank/DDBJ whole genome shotgun (WGS) entry which is preliminary data.</text>
</comment>